<reference evidence="3 4" key="1">
    <citation type="submission" date="2020-06" db="EMBL/GenBank/DDBJ databases">
        <title>Genome mining for natural products.</title>
        <authorList>
            <person name="Zhang B."/>
            <person name="Shi J."/>
            <person name="Ge H."/>
        </authorList>
    </citation>
    <scope>NUCLEOTIDE SEQUENCE [LARGE SCALE GENOMIC DNA]</scope>
    <source>
        <strain evidence="3 4">NA02069</strain>
    </source>
</reference>
<protein>
    <recommendedName>
        <fullName evidence="5">Lipoprotein</fullName>
    </recommendedName>
</protein>
<dbReference type="Proteomes" id="UP000509418">
    <property type="component" value="Chromosome"/>
</dbReference>
<name>A0A7H8T0E1_STRCX</name>
<feature type="chain" id="PRO_5028958561" description="Lipoprotein" evidence="2">
    <location>
        <begin position="27"/>
        <end position="179"/>
    </location>
</feature>
<feature type="compositionally biased region" description="Basic and acidic residues" evidence="1">
    <location>
        <begin position="113"/>
        <end position="137"/>
    </location>
</feature>
<organism evidence="3 4">
    <name type="scientific">Streptomyces chartreusis</name>
    <dbReference type="NCBI Taxonomy" id="1969"/>
    <lineage>
        <taxon>Bacteria</taxon>
        <taxon>Bacillati</taxon>
        <taxon>Actinomycetota</taxon>
        <taxon>Actinomycetes</taxon>
        <taxon>Kitasatosporales</taxon>
        <taxon>Streptomycetaceae</taxon>
        <taxon>Streptomyces</taxon>
    </lineage>
</organism>
<dbReference type="AlphaFoldDB" id="A0A7H8T0E1"/>
<dbReference type="RefSeq" id="WP_107908511.1">
    <property type="nucleotide sequence ID" value="NZ_CBDRGH010000028.1"/>
</dbReference>
<evidence type="ECO:0000256" key="1">
    <source>
        <dbReference type="SAM" id="MobiDB-lite"/>
    </source>
</evidence>
<proteinExistence type="predicted"/>
<evidence type="ECO:0000313" key="3">
    <source>
        <dbReference type="EMBL" id="QKZ16963.1"/>
    </source>
</evidence>
<dbReference type="EMBL" id="CP056041">
    <property type="protein sequence ID" value="QKZ16963.1"/>
    <property type="molecule type" value="Genomic_DNA"/>
</dbReference>
<accession>A0A7H8T0E1</accession>
<feature type="region of interest" description="Disordered" evidence="1">
    <location>
        <begin position="109"/>
        <end position="142"/>
    </location>
</feature>
<keyword evidence="4" id="KW-1185">Reference proteome</keyword>
<sequence length="179" mass="19165">MRAIRVASAALLGVSALAMTAPAAQAQGDNSGFWATVRPTTVEPGEHVRLRATGCEQSVTVSSGVFDTVTIPRWRTTAWARVDRDARRGAVYEVSFYCGTFWQSVDLTIAGGRPDRPDRPDRPARPDRPEHPEHGVRAGEGGTLAGLDLKEIGLGAALITAALGTAYHLSRRRTDEDGS</sequence>
<evidence type="ECO:0000256" key="2">
    <source>
        <dbReference type="SAM" id="SignalP"/>
    </source>
</evidence>
<gene>
    <name evidence="3" type="ORF">HUT05_06020</name>
</gene>
<evidence type="ECO:0000313" key="4">
    <source>
        <dbReference type="Proteomes" id="UP000509418"/>
    </source>
</evidence>
<evidence type="ECO:0008006" key="5">
    <source>
        <dbReference type="Google" id="ProtNLM"/>
    </source>
</evidence>
<keyword evidence="2" id="KW-0732">Signal</keyword>
<feature type="signal peptide" evidence="2">
    <location>
        <begin position="1"/>
        <end position="26"/>
    </location>
</feature>